<evidence type="ECO:0000256" key="1">
    <source>
        <dbReference type="ARBA" id="ARBA00004123"/>
    </source>
</evidence>
<accession>A0A0C3DDW0</accession>
<gene>
    <name evidence="6" type="ORF">OIDMADRAFT_145644</name>
</gene>
<dbReference type="Proteomes" id="UP000054321">
    <property type="component" value="Unassembled WGS sequence"/>
</dbReference>
<dbReference type="InParanoid" id="A0A0C3DDW0"/>
<dbReference type="CDD" id="cd00201">
    <property type="entry name" value="WW"/>
    <property type="match status" value="2"/>
</dbReference>
<dbReference type="Gene3D" id="2.20.70.10">
    <property type="match status" value="2"/>
</dbReference>
<keyword evidence="3" id="KW-0963">Cytoplasm</keyword>
<dbReference type="InterPro" id="IPR051583">
    <property type="entry name" value="YAP1"/>
</dbReference>
<dbReference type="InterPro" id="IPR036020">
    <property type="entry name" value="WW_dom_sf"/>
</dbReference>
<dbReference type="SMART" id="SM00456">
    <property type="entry name" value="WW"/>
    <property type="match status" value="2"/>
</dbReference>
<evidence type="ECO:0000256" key="4">
    <source>
        <dbReference type="ARBA" id="ARBA00023242"/>
    </source>
</evidence>
<dbReference type="AlphaFoldDB" id="A0A0C3DDW0"/>
<evidence type="ECO:0000313" key="6">
    <source>
        <dbReference type="EMBL" id="KIN00128.1"/>
    </source>
</evidence>
<keyword evidence="7" id="KW-1185">Reference proteome</keyword>
<evidence type="ECO:0000259" key="5">
    <source>
        <dbReference type="PROSITE" id="PS50020"/>
    </source>
</evidence>
<dbReference type="PROSITE" id="PS50020">
    <property type="entry name" value="WW_DOMAIN_2"/>
    <property type="match status" value="2"/>
</dbReference>
<name>A0A0C3DDW0_OIDMZ</name>
<comment type="subcellular location">
    <subcellularLocation>
        <location evidence="2">Cytoplasm</location>
    </subcellularLocation>
    <subcellularLocation>
        <location evidence="1">Nucleus</location>
    </subcellularLocation>
</comment>
<dbReference type="STRING" id="913774.A0A0C3DDW0"/>
<dbReference type="Pfam" id="PF00397">
    <property type="entry name" value="WW"/>
    <property type="match status" value="2"/>
</dbReference>
<dbReference type="PANTHER" id="PTHR17616">
    <property type="entry name" value="YES-ASSOCIATED PROTEIN YAP1 FAMILY MEMBER"/>
    <property type="match status" value="1"/>
</dbReference>
<proteinExistence type="predicted"/>
<dbReference type="SUPFAM" id="SSF51045">
    <property type="entry name" value="WW domain"/>
    <property type="match status" value="2"/>
</dbReference>
<evidence type="ECO:0000256" key="3">
    <source>
        <dbReference type="ARBA" id="ARBA00022490"/>
    </source>
</evidence>
<dbReference type="OrthoDB" id="3558811at2759"/>
<dbReference type="GO" id="GO:0003713">
    <property type="term" value="F:transcription coactivator activity"/>
    <property type="evidence" value="ECO:0007669"/>
    <property type="project" value="TreeGrafter"/>
</dbReference>
<dbReference type="GO" id="GO:0035329">
    <property type="term" value="P:hippo signaling"/>
    <property type="evidence" value="ECO:0007669"/>
    <property type="project" value="TreeGrafter"/>
</dbReference>
<dbReference type="HOGENOM" id="CLU_116378_0_0_1"/>
<sequence>MTADEATRSGSPADDLPAGLEAAISKSGRTYYIDHNTKTTSWMHPRGAQFCKPLTSGLPYPFERKFDESGYAYYVDHDTRTTSWLNPVKLNELKAAGILNDDKADDLVIDGKAGDAWPWIVKETIESGPKKGEEYWVNYRRGPEGVVNNHSPEDTKAGYLAAAHIRDVRLKKAQVGHGAKL</sequence>
<dbReference type="GO" id="GO:0045944">
    <property type="term" value="P:positive regulation of transcription by RNA polymerase II"/>
    <property type="evidence" value="ECO:0007669"/>
    <property type="project" value="TreeGrafter"/>
</dbReference>
<reference evidence="6 7" key="1">
    <citation type="submission" date="2014-04" db="EMBL/GenBank/DDBJ databases">
        <authorList>
            <consortium name="DOE Joint Genome Institute"/>
            <person name="Kuo A."/>
            <person name="Martino E."/>
            <person name="Perotto S."/>
            <person name="Kohler A."/>
            <person name="Nagy L.G."/>
            <person name="Floudas D."/>
            <person name="Copeland A."/>
            <person name="Barry K.W."/>
            <person name="Cichocki N."/>
            <person name="Veneault-Fourrey C."/>
            <person name="LaButti K."/>
            <person name="Lindquist E.A."/>
            <person name="Lipzen A."/>
            <person name="Lundell T."/>
            <person name="Morin E."/>
            <person name="Murat C."/>
            <person name="Sun H."/>
            <person name="Tunlid A."/>
            <person name="Henrissat B."/>
            <person name="Grigoriev I.V."/>
            <person name="Hibbett D.S."/>
            <person name="Martin F."/>
            <person name="Nordberg H.P."/>
            <person name="Cantor M.N."/>
            <person name="Hua S.X."/>
        </authorList>
    </citation>
    <scope>NUCLEOTIDE SEQUENCE [LARGE SCALE GENOMIC DNA]</scope>
    <source>
        <strain evidence="6 7">Zn</strain>
    </source>
</reference>
<protein>
    <recommendedName>
        <fullName evidence="5">WW domain-containing protein</fullName>
    </recommendedName>
</protein>
<evidence type="ECO:0000256" key="2">
    <source>
        <dbReference type="ARBA" id="ARBA00004496"/>
    </source>
</evidence>
<keyword evidence="4" id="KW-0539">Nucleus</keyword>
<dbReference type="GO" id="GO:0005634">
    <property type="term" value="C:nucleus"/>
    <property type="evidence" value="ECO:0007669"/>
    <property type="project" value="UniProtKB-SubCell"/>
</dbReference>
<dbReference type="GO" id="GO:0005737">
    <property type="term" value="C:cytoplasm"/>
    <property type="evidence" value="ECO:0007669"/>
    <property type="project" value="UniProtKB-SubCell"/>
</dbReference>
<feature type="domain" description="WW" evidence="5">
    <location>
        <begin position="14"/>
        <end position="47"/>
    </location>
</feature>
<feature type="domain" description="WW" evidence="5">
    <location>
        <begin position="56"/>
        <end position="89"/>
    </location>
</feature>
<dbReference type="InterPro" id="IPR001202">
    <property type="entry name" value="WW_dom"/>
</dbReference>
<evidence type="ECO:0000313" key="7">
    <source>
        <dbReference type="Proteomes" id="UP000054321"/>
    </source>
</evidence>
<dbReference type="PANTHER" id="PTHR17616:SF8">
    <property type="entry name" value="TRANSCRIPTIONAL COACTIVATOR YORKIE"/>
    <property type="match status" value="1"/>
</dbReference>
<reference evidence="7" key="2">
    <citation type="submission" date="2015-01" db="EMBL/GenBank/DDBJ databases">
        <title>Evolutionary Origins and Diversification of the Mycorrhizal Mutualists.</title>
        <authorList>
            <consortium name="DOE Joint Genome Institute"/>
            <consortium name="Mycorrhizal Genomics Consortium"/>
            <person name="Kohler A."/>
            <person name="Kuo A."/>
            <person name="Nagy L.G."/>
            <person name="Floudas D."/>
            <person name="Copeland A."/>
            <person name="Barry K.W."/>
            <person name="Cichocki N."/>
            <person name="Veneault-Fourrey C."/>
            <person name="LaButti K."/>
            <person name="Lindquist E.A."/>
            <person name="Lipzen A."/>
            <person name="Lundell T."/>
            <person name="Morin E."/>
            <person name="Murat C."/>
            <person name="Riley R."/>
            <person name="Ohm R."/>
            <person name="Sun H."/>
            <person name="Tunlid A."/>
            <person name="Henrissat B."/>
            <person name="Grigoriev I.V."/>
            <person name="Hibbett D.S."/>
            <person name="Martin F."/>
        </authorList>
    </citation>
    <scope>NUCLEOTIDE SEQUENCE [LARGE SCALE GENOMIC DNA]</scope>
    <source>
        <strain evidence="7">Zn</strain>
    </source>
</reference>
<organism evidence="6 7">
    <name type="scientific">Oidiodendron maius (strain Zn)</name>
    <dbReference type="NCBI Taxonomy" id="913774"/>
    <lineage>
        <taxon>Eukaryota</taxon>
        <taxon>Fungi</taxon>
        <taxon>Dikarya</taxon>
        <taxon>Ascomycota</taxon>
        <taxon>Pezizomycotina</taxon>
        <taxon>Leotiomycetes</taxon>
        <taxon>Leotiomycetes incertae sedis</taxon>
        <taxon>Myxotrichaceae</taxon>
        <taxon>Oidiodendron</taxon>
    </lineage>
</organism>
<dbReference type="EMBL" id="KN832877">
    <property type="protein sequence ID" value="KIN00128.1"/>
    <property type="molecule type" value="Genomic_DNA"/>
</dbReference>